<dbReference type="AlphaFoldDB" id="A0A426Y1F3"/>
<dbReference type="InterPro" id="IPR033276">
    <property type="entry name" value="BB"/>
</dbReference>
<proteinExistence type="predicted"/>
<dbReference type="GO" id="GO:0046621">
    <property type="term" value="P:negative regulation of organ growth"/>
    <property type="evidence" value="ECO:0007669"/>
    <property type="project" value="InterPro"/>
</dbReference>
<evidence type="ECO:0000313" key="3">
    <source>
        <dbReference type="Proteomes" id="UP000287651"/>
    </source>
</evidence>
<dbReference type="PANTHER" id="PTHR46400:SF5">
    <property type="entry name" value="RING-TYPE DOMAIN-CONTAINING PROTEIN"/>
    <property type="match status" value="1"/>
</dbReference>
<dbReference type="InterPro" id="IPR013083">
    <property type="entry name" value="Znf_RING/FYVE/PHD"/>
</dbReference>
<protein>
    <recommendedName>
        <fullName evidence="1">RING-type domain-containing protein</fullName>
    </recommendedName>
</protein>
<comment type="caution">
    <text evidence="2">The sequence shown here is derived from an EMBL/GenBank/DDBJ whole genome shotgun (WGS) entry which is preliminary data.</text>
</comment>
<sequence length="72" mass="8069">MNYKRGDRQITLPCKHVYHANCVTQWLSINKVSEDFTLSVNTTLCISRVYPIRYFPLVGMSSLLGGGFSLGA</sequence>
<evidence type="ECO:0000259" key="1">
    <source>
        <dbReference type="Pfam" id="PF13639"/>
    </source>
</evidence>
<organism evidence="2 3">
    <name type="scientific">Ensete ventricosum</name>
    <name type="common">Abyssinian banana</name>
    <name type="synonym">Musa ensete</name>
    <dbReference type="NCBI Taxonomy" id="4639"/>
    <lineage>
        <taxon>Eukaryota</taxon>
        <taxon>Viridiplantae</taxon>
        <taxon>Streptophyta</taxon>
        <taxon>Embryophyta</taxon>
        <taxon>Tracheophyta</taxon>
        <taxon>Spermatophyta</taxon>
        <taxon>Magnoliopsida</taxon>
        <taxon>Liliopsida</taxon>
        <taxon>Zingiberales</taxon>
        <taxon>Musaceae</taxon>
        <taxon>Ensete</taxon>
    </lineage>
</organism>
<feature type="domain" description="RING-type" evidence="1">
    <location>
        <begin position="2"/>
        <end position="31"/>
    </location>
</feature>
<dbReference type="Pfam" id="PF13639">
    <property type="entry name" value="zf-RING_2"/>
    <property type="match status" value="1"/>
</dbReference>
<dbReference type="GO" id="GO:0004842">
    <property type="term" value="F:ubiquitin-protein transferase activity"/>
    <property type="evidence" value="ECO:0007669"/>
    <property type="project" value="InterPro"/>
</dbReference>
<gene>
    <name evidence="2" type="ORF">B296_00038348</name>
</gene>
<name>A0A426Y1F3_ENSVE</name>
<dbReference type="GO" id="GO:0031624">
    <property type="term" value="F:ubiquitin conjugating enzyme binding"/>
    <property type="evidence" value="ECO:0007669"/>
    <property type="project" value="TreeGrafter"/>
</dbReference>
<dbReference type="InterPro" id="IPR001841">
    <property type="entry name" value="Znf_RING"/>
</dbReference>
<dbReference type="GO" id="GO:0016567">
    <property type="term" value="P:protein ubiquitination"/>
    <property type="evidence" value="ECO:0007669"/>
    <property type="project" value="InterPro"/>
</dbReference>
<dbReference type="SUPFAM" id="SSF57850">
    <property type="entry name" value="RING/U-box"/>
    <property type="match status" value="1"/>
</dbReference>
<accession>A0A426Y1F3</accession>
<dbReference type="PANTHER" id="PTHR46400">
    <property type="entry name" value="RING/U-BOX SUPERFAMILY PROTEIN"/>
    <property type="match status" value="1"/>
</dbReference>
<dbReference type="EMBL" id="AMZH03015754">
    <property type="protein sequence ID" value="RRT45566.1"/>
    <property type="molecule type" value="Genomic_DNA"/>
</dbReference>
<dbReference type="Gene3D" id="3.30.40.10">
    <property type="entry name" value="Zinc/RING finger domain, C3HC4 (zinc finger)"/>
    <property type="match status" value="1"/>
</dbReference>
<evidence type="ECO:0000313" key="2">
    <source>
        <dbReference type="EMBL" id="RRT45566.1"/>
    </source>
</evidence>
<dbReference type="Proteomes" id="UP000287651">
    <property type="component" value="Unassembled WGS sequence"/>
</dbReference>
<reference evidence="2 3" key="1">
    <citation type="journal article" date="2014" name="Agronomy (Basel)">
        <title>A Draft Genome Sequence for Ensete ventricosum, the Drought-Tolerant Tree Against Hunger.</title>
        <authorList>
            <person name="Harrison J."/>
            <person name="Moore K.A."/>
            <person name="Paszkiewicz K."/>
            <person name="Jones T."/>
            <person name="Grant M."/>
            <person name="Ambacheew D."/>
            <person name="Muzemil S."/>
            <person name="Studholme D.J."/>
        </authorList>
    </citation>
    <scope>NUCLEOTIDE SEQUENCE [LARGE SCALE GENOMIC DNA]</scope>
</reference>